<sequence>MPVTDTLLRLAENPDFWAGESCVTSDDEPAELRTTFPVTGGYALVLDIDLKTGERTLGLRIPASSEPVQLGYALLGEPAPAALRWWELDLCGRVIAWGDPTLPHPGLVVALLSPFAPATAEDDEPEIAAMREAAYRSLRREVPPAAPSGPEQAPLPLFTTDDWWPAPPVPSPQVLDEASIAELTRPERAVRDVRAGSRFPREDLADLVRRAAALLRAVPSQQWYAETRPIARHILDSGDLRPVPELLGALTEAGCDHPTVLDALSEPLVPAEACWMVETLAGAEPGTLLRHRL</sequence>
<name>A0ABS1W3U1_9ACTN</name>
<comment type="caution">
    <text evidence="1">The sequence shown here is derived from an EMBL/GenBank/DDBJ whole genome shotgun (WGS) entry which is preliminary data.</text>
</comment>
<evidence type="ECO:0000313" key="1">
    <source>
        <dbReference type="EMBL" id="MBL7261407.1"/>
    </source>
</evidence>
<dbReference type="RefSeq" id="WP_202998174.1">
    <property type="nucleotide sequence ID" value="NZ_JAENHO010000019.1"/>
</dbReference>
<dbReference type="EMBL" id="JAENHO010000019">
    <property type="protein sequence ID" value="MBL7261407.1"/>
    <property type="molecule type" value="Genomic_DNA"/>
</dbReference>
<protein>
    <recommendedName>
        <fullName evidence="3">DUF4192 domain-containing protein</fullName>
    </recommendedName>
</protein>
<evidence type="ECO:0000313" key="2">
    <source>
        <dbReference type="Proteomes" id="UP000598996"/>
    </source>
</evidence>
<reference evidence="1 2" key="1">
    <citation type="submission" date="2021-01" db="EMBL/GenBank/DDBJ databases">
        <title>Actinoplanes sp. nov. LDG1-01 isolated from lichen.</title>
        <authorList>
            <person name="Saeng-In P."/>
            <person name="Phongsopitanun W."/>
            <person name="Kanchanasin P."/>
            <person name="Yuki M."/>
            <person name="Kudo T."/>
            <person name="Ohkuma M."/>
            <person name="Tanasupawat S."/>
        </authorList>
    </citation>
    <scope>NUCLEOTIDE SEQUENCE [LARGE SCALE GENOMIC DNA]</scope>
    <source>
        <strain evidence="1 2">LDG1-01</strain>
    </source>
</reference>
<evidence type="ECO:0008006" key="3">
    <source>
        <dbReference type="Google" id="ProtNLM"/>
    </source>
</evidence>
<keyword evidence="2" id="KW-1185">Reference proteome</keyword>
<organism evidence="1 2">
    <name type="scientific">Paractinoplanes lichenicola</name>
    <dbReference type="NCBI Taxonomy" id="2802976"/>
    <lineage>
        <taxon>Bacteria</taxon>
        <taxon>Bacillati</taxon>
        <taxon>Actinomycetota</taxon>
        <taxon>Actinomycetes</taxon>
        <taxon>Micromonosporales</taxon>
        <taxon>Micromonosporaceae</taxon>
        <taxon>Paractinoplanes</taxon>
    </lineage>
</organism>
<proteinExistence type="predicted"/>
<gene>
    <name evidence="1" type="ORF">JKJ07_44705</name>
</gene>
<dbReference type="Proteomes" id="UP000598996">
    <property type="component" value="Unassembled WGS sequence"/>
</dbReference>
<accession>A0ABS1W3U1</accession>